<dbReference type="EMBL" id="LT629796">
    <property type="protein sequence ID" value="SDU25955.1"/>
    <property type="molecule type" value="Genomic_DNA"/>
</dbReference>
<accession>A0ABY0VHK1</accession>
<dbReference type="SUPFAM" id="SSF143120">
    <property type="entry name" value="YefM-like"/>
    <property type="match status" value="1"/>
</dbReference>
<gene>
    <name evidence="2" type="ORF">SAMN04489801_1821</name>
</gene>
<name>A0ABY0VHK1_9PSED</name>
<reference evidence="2 3" key="1">
    <citation type="submission" date="2016-10" db="EMBL/GenBank/DDBJ databases">
        <authorList>
            <person name="Varghese N."/>
            <person name="Submissions S."/>
        </authorList>
    </citation>
    <scope>NUCLEOTIDE SEQUENCE [LARGE SCALE GENOMIC DNA]</scope>
    <source>
        <strain evidence="2 3">LMG 21607</strain>
    </source>
</reference>
<dbReference type="InterPro" id="IPR036165">
    <property type="entry name" value="YefM-like_sf"/>
</dbReference>
<evidence type="ECO:0000313" key="3">
    <source>
        <dbReference type="Proteomes" id="UP000182476"/>
    </source>
</evidence>
<proteinExistence type="inferred from homology"/>
<comment type="similarity">
    <text evidence="1">Belongs to the phD/YefM antitoxin family.</text>
</comment>
<protein>
    <submittedName>
        <fullName evidence="2">Antitoxin StbD</fullName>
    </submittedName>
</protein>
<dbReference type="RefSeq" id="WP_010464899.1">
    <property type="nucleotide sequence ID" value="NZ_CP177237.1"/>
</dbReference>
<evidence type="ECO:0000256" key="1">
    <source>
        <dbReference type="ARBA" id="ARBA00009981"/>
    </source>
</evidence>
<evidence type="ECO:0000313" key="2">
    <source>
        <dbReference type="EMBL" id="SDU25955.1"/>
    </source>
</evidence>
<organism evidence="2 3">
    <name type="scientific">Pseudomonas mandelii</name>
    <dbReference type="NCBI Taxonomy" id="75612"/>
    <lineage>
        <taxon>Bacteria</taxon>
        <taxon>Pseudomonadati</taxon>
        <taxon>Pseudomonadota</taxon>
        <taxon>Gammaproteobacteria</taxon>
        <taxon>Pseudomonadales</taxon>
        <taxon>Pseudomonadaceae</taxon>
        <taxon>Pseudomonas</taxon>
    </lineage>
</organism>
<keyword evidence="3" id="KW-1185">Reference proteome</keyword>
<sequence>MQRVLAERVISISELAKNAGTIVREAQDRPVAVIEKNQIKASLVSAELFETMLVRLGDFNQGSG</sequence>
<dbReference type="Proteomes" id="UP000182476">
    <property type="component" value="Chromosome I"/>
</dbReference>
<dbReference type="GeneID" id="46428931"/>